<dbReference type="Pfam" id="PF12697">
    <property type="entry name" value="Abhydrolase_6"/>
    <property type="match status" value="1"/>
</dbReference>
<evidence type="ECO:0000256" key="2">
    <source>
        <dbReference type="SAM" id="SignalP"/>
    </source>
</evidence>
<keyword evidence="4" id="KW-0378">Hydrolase</keyword>
<comment type="similarity">
    <text evidence="1">Belongs to the peptidase S33 family. ABHD4/ABHD5 subfamily.</text>
</comment>
<sequence>MSKFIVALSLAFGALARPYPTLPVCEEVQIPVSVSVPRFIINVNDDWDAASLTFNLTRRDSGFPDAPLPIAGTTSGPVNSTYMIGATLCGTGGPTLVLTHGIIESKLYWRPTFEGAEKYSFVDAAVSAGYSVLSYDRIGVGSSSKIDALNDAQFQVETAVLDSLIDYARHARNASKIALVGHSYGAYISAQTAGSPASASAVDAVVLTGFSGNFSYFGPFVAGSGFRVARLQDPARWGSLDPGYLASSDLYAETYAYFAAGYFERRVAEWAHAVGSEPFAVGELPSLLGTTVHFERVEAPVLVLQGQFDVSACGGNCVGVLDAARDLFSGARAVEIVDDLPAGHDLNLHEVAPQAFEMVFDFLKAQGV</sequence>
<dbReference type="OMA" id="WRPNFPG"/>
<evidence type="ECO:0000259" key="3">
    <source>
        <dbReference type="Pfam" id="PF12697"/>
    </source>
</evidence>
<dbReference type="KEGG" id="ela:UCREL1_7483"/>
<keyword evidence="2" id="KW-0732">Signal</keyword>
<evidence type="ECO:0000256" key="1">
    <source>
        <dbReference type="ARBA" id="ARBA00038097"/>
    </source>
</evidence>
<accession>M7T6U8</accession>
<feature type="chain" id="PRO_5004085408" evidence="2">
    <location>
        <begin position="17"/>
        <end position="368"/>
    </location>
</feature>
<dbReference type="OrthoDB" id="190201at2759"/>
<proteinExistence type="inferred from homology"/>
<dbReference type="Proteomes" id="UP000012174">
    <property type="component" value="Unassembled WGS sequence"/>
</dbReference>
<dbReference type="InterPro" id="IPR000073">
    <property type="entry name" value="AB_hydrolase_1"/>
</dbReference>
<dbReference type="PANTHER" id="PTHR42886">
    <property type="entry name" value="RE40534P-RELATED"/>
    <property type="match status" value="1"/>
</dbReference>
<dbReference type="AlphaFoldDB" id="M7T6U8"/>
<dbReference type="HOGENOM" id="CLU_034763_1_0_1"/>
<name>M7T6U8_EUTLA</name>
<evidence type="ECO:0000313" key="4">
    <source>
        <dbReference type="EMBL" id="EMR65536.1"/>
    </source>
</evidence>
<evidence type="ECO:0000313" key="5">
    <source>
        <dbReference type="Proteomes" id="UP000012174"/>
    </source>
</evidence>
<dbReference type="SUPFAM" id="SSF53474">
    <property type="entry name" value="alpha/beta-Hydrolases"/>
    <property type="match status" value="1"/>
</dbReference>
<dbReference type="InterPro" id="IPR029058">
    <property type="entry name" value="AB_hydrolase_fold"/>
</dbReference>
<keyword evidence="5" id="KW-1185">Reference proteome</keyword>
<dbReference type="PANTHER" id="PTHR42886:SF29">
    <property type="entry name" value="PUMMELIG, ISOFORM A"/>
    <property type="match status" value="1"/>
</dbReference>
<dbReference type="EMBL" id="KB706850">
    <property type="protein sequence ID" value="EMR65536.1"/>
    <property type="molecule type" value="Genomic_DNA"/>
</dbReference>
<dbReference type="Gene3D" id="3.40.50.1820">
    <property type="entry name" value="alpha/beta hydrolase"/>
    <property type="match status" value="1"/>
</dbReference>
<gene>
    <name evidence="4" type="ORF">UCREL1_7483</name>
</gene>
<protein>
    <submittedName>
        <fullName evidence="4">Putative alpha beta-hydrolase protein</fullName>
    </submittedName>
</protein>
<feature type="domain" description="AB hydrolase-1" evidence="3">
    <location>
        <begin position="96"/>
        <end position="349"/>
    </location>
</feature>
<dbReference type="GO" id="GO:0016787">
    <property type="term" value="F:hydrolase activity"/>
    <property type="evidence" value="ECO:0007669"/>
    <property type="project" value="UniProtKB-KW"/>
</dbReference>
<organism evidence="4 5">
    <name type="scientific">Eutypa lata (strain UCR-EL1)</name>
    <name type="common">Grapevine dieback disease fungus</name>
    <name type="synonym">Eutypa armeniacae</name>
    <dbReference type="NCBI Taxonomy" id="1287681"/>
    <lineage>
        <taxon>Eukaryota</taxon>
        <taxon>Fungi</taxon>
        <taxon>Dikarya</taxon>
        <taxon>Ascomycota</taxon>
        <taxon>Pezizomycotina</taxon>
        <taxon>Sordariomycetes</taxon>
        <taxon>Xylariomycetidae</taxon>
        <taxon>Xylariales</taxon>
        <taxon>Diatrypaceae</taxon>
        <taxon>Eutypa</taxon>
    </lineage>
</organism>
<reference evidence="5" key="1">
    <citation type="journal article" date="2013" name="Genome Announc.">
        <title>Draft genome sequence of the grapevine dieback fungus Eutypa lata UCR-EL1.</title>
        <authorList>
            <person name="Blanco-Ulate B."/>
            <person name="Rolshausen P.E."/>
            <person name="Cantu D."/>
        </authorList>
    </citation>
    <scope>NUCLEOTIDE SEQUENCE [LARGE SCALE GENOMIC DNA]</scope>
    <source>
        <strain evidence="5">UCR-EL1</strain>
    </source>
</reference>
<feature type="signal peptide" evidence="2">
    <location>
        <begin position="1"/>
        <end position="16"/>
    </location>
</feature>
<dbReference type="eggNOG" id="ENOG502RUEZ">
    <property type="taxonomic scope" value="Eukaryota"/>
</dbReference>
<dbReference type="STRING" id="1287681.M7T6U8"/>